<evidence type="ECO:0000313" key="9">
    <source>
        <dbReference type="Proteomes" id="UP001054846"/>
    </source>
</evidence>
<dbReference type="SMART" id="SM01094">
    <property type="entry name" value="CpcD"/>
    <property type="match status" value="1"/>
</dbReference>
<dbReference type="Proteomes" id="UP001054846">
    <property type="component" value="Chromosome"/>
</dbReference>
<keyword evidence="3 6" id="KW-0605">Phycobilisome</keyword>
<evidence type="ECO:0000256" key="1">
    <source>
        <dbReference type="ARBA" id="ARBA00004445"/>
    </source>
</evidence>
<evidence type="ECO:0000256" key="6">
    <source>
        <dbReference type="PROSITE-ProRule" id="PRU00771"/>
    </source>
</evidence>
<evidence type="ECO:0000256" key="2">
    <source>
        <dbReference type="ARBA" id="ARBA00022549"/>
    </source>
</evidence>
<keyword evidence="5" id="KW-0472">Membrane</keyword>
<name>A0ABY3PMH6_9CYAN</name>
<dbReference type="Pfam" id="PF01383">
    <property type="entry name" value="CpcD"/>
    <property type="match status" value="1"/>
</dbReference>
<proteinExistence type="predicted"/>
<evidence type="ECO:0000259" key="7">
    <source>
        <dbReference type="PROSITE" id="PS51441"/>
    </source>
</evidence>
<sequence>MSGMVTTGVAALSDYDNRTVVIEVTGMRQDRMRRSNTTFKVPHARMSQTMQLINRMGGKVVGVTLPGGNGGEAETP</sequence>
<dbReference type="PROSITE" id="PS51441">
    <property type="entry name" value="CPCD_LIKE"/>
    <property type="match status" value="1"/>
</dbReference>
<dbReference type="RefSeq" id="WP_011141266.1">
    <property type="nucleotide sequence ID" value="NZ_CP063845.1"/>
</dbReference>
<comment type="subcellular location">
    <subcellularLocation>
        <location evidence="1">Cellular thylakoid membrane</location>
        <topology evidence="1">Peripheral membrane protein</topology>
        <orientation evidence="1">Cytoplasmic side</orientation>
    </subcellularLocation>
</comment>
<dbReference type="EMBL" id="CP063845">
    <property type="protein sequence ID" value="UFP94886.1"/>
    <property type="molecule type" value="Genomic_DNA"/>
</dbReference>
<organism evidence="8 9">
    <name type="scientific">Gloeobacter morelensis MG652769</name>
    <dbReference type="NCBI Taxonomy" id="2781736"/>
    <lineage>
        <taxon>Bacteria</taxon>
        <taxon>Bacillati</taxon>
        <taxon>Cyanobacteriota</taxon>
        <taxon>Cyanophyceae</taxon>
        <taxon>Gloeobacterales</taxon>
        <taxon>Gloeobacteraceae</taxon>
        <taxon>Gloeobacter</taxon>
        <taxon>Gloeobacter morelensis</taxon>
    </lineage>
</organism>
<gene>
    <name evidence="8" type="ORF">ISF26_01150</name>
</gene>
<keyword evidence="2" id="KW-0042">Antenna complex</keyword>
<evidence type="ECO:0000256" key="5">
    <source>
        <dbReference type="ARBA" id="ARBA00023136"/>
    </source>
</evidence>
<feature type="domain" description="CpcD-like" evidence="7">
    <location>
        <begin position="17"/>
        <end position="66"/>
    </location>
</feature>
<dbReference type="InterPro" id="IPR008213">
    <property type="entry name" value="CpcD-like_dom"/>
</dbReference>
<reference evidence="8 9" key="1">
    <citation type="journal article" date="2021" name="Genome Biol. Evol.">
        <title>Complete Genome Sequencing of a Novel Gloeobacter Species from a Waterfall Cave in Mexico.</title>
        <authorList>
            <person name="Saw J.H."/>
            <person name="Cardona T."/>
            <person name="Montejano G."/>
        </authorList>
    </citation>
    <scope>NUCLEOTIDE SEQUENCE [LARGE SCALE GENOMIC DNA]</scope>
    <source>
        <strain evidence="8">MG652769</strain>
    </source>
</reference>
<evidence type="ECO:0000313" key="8">
    <source>
        <dbReference type="EMBL" id="UFP94886.1"/>
    </source>
</evidence>
<keyword evidence="9" id="KW-1185">Reference proteome</keyword>
<protein>
    <submittedName>
        <fullName evidence="8">Phycobilisome linker polypeptide</fullName>
    </submittedName>
</protein>
<evidence type="ECO:0000256" key="3">
    <source>
        <dbReference type="ARBA" id="ARBA00022738"/>
    </source>
</evidence>
<accession>A0ABY3PMH6</accession>
<keyword evidence="4" id="KW-0793">Thylakoid</keyword>
<evidence type="ECO:0000256" key="4">
    <source>
        <dbReference type="ARBA" id="ARBA00023078"/>
    </source>
</evidence>